<organism evidence="2 3">
    <name type="scientific">Polaribacter pectinis</name>
    <dbReference type="NCBI Taxonomy" id="2738844"/>
    <lineage>
        <taxon>Bacteria</taxon>
        <taxon>Pseudomonadati</taxon>
        <taxon>Bacteroidota</taxon>
        <taxon>Flavobacteriia</taxon>
        <taxon>Flavobacteriales</taxon>
        <taxon>Flavobacteriaceae</taxon>
    </lineage>
</organism>
<feature type="signal peptide" evidence="1">
    <location>
        <begin position="1"/>
        <end position="24"/>
    </location>
</feature>
<dbReference type="Gene3D" id="2.40.128.410">
    <property type="match status" value="1"/>
</dbReference>
<dbReference type="InterPro" id="IPR025347">
    <property type="entry name" value="DUF4251"/>
</dbReference>
<accession>A0A7G9LCP6</accession>
<dbReference type="PROSITE" id="PS51257">
    <property type="entry name" value="PROKAR_LIPOPROTEIN"/>
    <property type="match status" value="1"/>
</dbReference>
<dbReference type="Proteomes" id="UP000515808">
    <property type="component" value="Chromosome"/>
</dbReference>
<reference evidence="2 3" key="1">
    <citation type="submission" date="2020-08" db="EMBL/GenBank/DDBJ databases">
        <title>Polaribacter sp. L12M9 isolated from gut of the Korean scallop.</title>
        <authorList>
            <person name="Jeong Y.S."/>
        </authorList>
    </citation>
    <scope>NUCLEOTIDE SEQUENCE [LARGE SCALE GENOMIC DNA]</scope>
    <source>
        <strain evidence="2 3">L12M9</strain>
    </source>
</reference>
<gene>
    <name evidence="2" type="ORF">H9W90_04525</name>
</gene>
<name>A0A7G9LCP6_9FLAO</name>
<dbReference type="RefSeq" id="WP_187483276.1">
    <property type="nucleotide sequence ID" value="NZ_CP060695.1"/>
</dbReference>
<sequence length="179" mass="19931">MRIAILSLLVVFMSCGTSKSTATASEINNLKQMVANKRIEASFDWARPLGINNVRGLENLIPPGSTINNINLSGNANFFRIKGDSIHMDLPYYGTQQLSTGYNSDGGVKFEGKIKKEESFYDANKGAYILKYSLDAKKENYGVTLTLYANNKSILDLNSSHRTNINYTGNWKELKETSK</sequence>
<feature type="chain" id="PRO_5028851451" evidence="1">
    <location>
        <begin position="25"/>
        <end position="179"/>
    </location>
</feature>
<dbReference type="KEGG" id="ppec:H9W90_04525"/>
<evidence type="ECO:0000256" key="1">
    <source>
        <dbReference type="SAM" id="SignalP"/>
    </source>
</evidence>
<evidence type="ECO:0000313" key="3">
    <source>
        <dbReference type="Proteomes" id="UP000515808"/>
    </source>
</evidence>
<keyword evidence="3" id="KW-1185">Reference proteome</keyword>
<evidence type="ECO:0000313" key="2">
    <source>
        <dbReference type="EMBL" id="QNM86395.1"/>
    </source>
</evidence>
<protein>
    <submittedName>
        <fullName evidence="2">DUF4251 domain-containing protein</fullName>
    </submittedName>
</protein>
<dbReference type="AlphaFoldDB" id="A0A7G9LCP6"/>
<keyword evidence="1" id="KW-0732">Signal</keyword>
<proteinExistence type="predicted"/>
<dbReference type="Pfam" id="PF14059">
    <property type="entry name" value="DUF4251"/>
    <property type="match status" value="1"/>
</dbReference>
<dbReference type="EMBL" id="CP060695">
    <property type="protein sequence ID" value="QNM86395.1"/>
    <property type="molecule type" value="Genomic_DNA"/>
</dbReference>